<sequence>MQWIRSSYSDGDGGMCVEVSRDRLRCNQVPIRDSKAPEVILSVPTGAFREFVTSVANGGLLSKDA</sequence>
<evidence type="ECO:0000259" key="1">
    <source>
        <dbReference type="Pfam" id="PF04149"/>
    </source>
</evidence>
<name>A0ABV4ZNR9_9ACTN</name>
<dbReference type="Pfam" id="PF04149">
    <property type="entry name" value="DUF397"/>
    <property type="match status" value="1"/>
</dbReference>
<evidence type="ECO:0000313" key="2">
    <source>
        <dbReference type="EMBL" id="MFB4195748.1"/>
    </source>
</evidence>
<feature type="domain" description="DUF397" evidence="1">
    <location>
        <begin position="2"/>
        <end position="55"/>
    </location>
</feature>
<protein>
    <submittedName>
        <fullName evidence="2">DUF397 domain-containing protein</fullName>
    </submittedName>
</protein>
<dbReference type="InterPro" id="IPR007278">
    <property type="entry name" value="DUF397"/>
</dbReference>
<gene>
    <name evidence="2" type="ORF">ACE11A_15455</name>
</gene>
<keyword evidence="3" id="KW-1185">Reference proteome</keyword>
<proteinExistence type="predicted"/>
<dbReference type="EMBL" id="JBHGBT010000013">
    <property type="protein sequence ID" value="MFB4195748.1"/>
    <property type="molecule type" value="Genomic_DNA"/>
</dbReference>
<organism evidence="2 3">
    <name type="scientific">Streptomyces carpaticus</name>
    <dbReference type="NCBI Taxonomy" id="285558"/>
    <lineage>
        <taxon>Bacteria</taxon>
        <taxon>Bacillati</taxon>
        <taxon>Actinomycetota</taxon>
        <taxon>Actinomycetes</taxon>
        <taxon>Kitasatosporales</taxon>
        <taxon>Streptomycetaceae</taxon>
        <taxon>Streptomyces</taxon>
    </lineage>
</organism>
<dbReference type="Proteomes" id="UP001577267">
    <property type="component" value="Unassembled WGS sequence"/>
</dbReference>
<dbReference type="RefSeq" id="WP_375063686.1">
    <property type="nucleotide sequence ID" value="NZ_JBHGBT010000013.1"/>
</dbReference>
<evidence type="ECO:0000313" key="3">
    <source>
        <dbReference type="Proteomes" id="UP001577267"/>
    </source>
</evidence>
<reference evidence="2 3" key="1">
    <citation type="submission" date="2024-09" db="EMBL/GenBank/DDBJ databases">
        <title>Draft genome sequence of multifaceted antimicrobials producing Streptomyces sp. strain FH1.</title>
        <authorList>
            <person name="Hassan F."/>
            <person name="Ali H."/>
            <person name="Hassan N."/>
            <person name="Nawaz A."/>
        </authorList>
    </citation>
    <scope>NUCLEOTIDE SEQUENCE [LARGE SCALE GENOMIC DNA]</scope>
    <source>
        <strain evidence="2 3">FH1</strain>
    </source>
</reference>
<comment type="caution">
    <text evidence="2">The sequence shown here is derived from an EMBL/GenBank/DDBJ whole genome shotgun (WGS) entry which is preliminary data.</text>
</comment>
<accession>A0ABV4ZNR9</accession>